<evidence type="ECO:0000313" key="3">
    <source>
        <dbReference type="Proteomes" id="UP001219568"/>
    </source>
</evidence>
<accession>A0AAD6HXP1</accession>
<dbReference type="AlphaFoldDB" id="A0AAD6HXP1"/>
<gene>
    <name evidence="2" type="ORF">N7460_012764</name>
</gene>
<dbReference type="PANTHER" id="PTHR34315">
    <property type="match status" value="1"/>
</dbReference>
<dbReference type="EMBL" id="JAQJZL010000016">
    <property type="protein sequence ID" value="KAJ6022369.1"/>
    <property type="molecule type" value="Genomic_DNA"/>
</dbReference>
<name>A0AAD6HXP1_PENCN</name>
<protein>
    <submittedName>
        <fullName evidence="2">Uncharacterized protein</fullName>
    </submittedName>
</protein>
<feature type="region of interest" description="Disordered" evidence="1">
    <location>
        <begin position="1"/>
        <end position="34"/>
    </location>
</feature>
<organism evidence="2 3">
    <name type="scientific">Penicillium canescens</name>
    <dbReference type="NCBI Taxonomy" id="5083"/>
    <lineage>
        <taxon>Eukaryota</taxon>
        <taxon>Fungi</taxon>
        <taxon>Dikarya</taxon>
        <taxon>Ascomycota</taxon>
        <taxon>Pezizomycotina</taxon>
        <taxon>Eurotiomycetes</taxon>
        <taxon>Eurotiomycetidae</taxon>
        <taxon>Eurotiales</taxon>
        <taxon>Aspergillaceae</taxon>
        <taxon>Penicillium</taxon>
    </lineage>
</organism>
<evidence type="ECO:0000313" key="2">
    <source>
        <dbReference type="EMBL" id="KAJ6022369.1"/>
    </source>
</evidence>
<proteinExistence type="predicted"/>
<sequence length="175" mass="19416">MLLESLAHRREPTRYRSSPEHRRHGRQFQQSLFDPTVLGPYPGSKINTPHDDVDLPDPLRKSHLATDSSITLNTPESVLFAANGTCVLDPEGKVGHLRANMYVAPGGIFGPVTPQVSIGQLFWDQDLIDEVDATHPDNTNLTPITRNVDDDLFLEEGVDTTSDPVINYVKFGDDI</sequence>
<dbReference type="PANTHER" id="PTHR34315:SF9">
    <property type="entry name" value="INTRADIOL RING-CLEAVAGE DIOXYGENASES DOMAIN-CONTAINING PROTEIN-RELATED"/>
    <property type="match status" value="1"/>
</dbReference>
<reference evidence="2" key="2">
    <citation type="submission" date="2023-01" db="EMBL/GenBank/DDBJ databases">
        <authorList>
            <person name="Petersen C."/>
        </authorList>
    </citation>
    <scope>NUCLEOTIDE SEQUENCE</scope>
    <source>
        <strain evidence="2">IBT 15450</strain>
    </source>
</reference>
<dbReference type="Proteomes" id="UP001219568">
    <property type="component" value="Unassembled WGS sequence"/>
</dbReference>
<feature type="compositionally biased region" description="Basic and acidic residues" evidence="1">
    <location>
        <begin position="1"/>
        <end position="20"/>
    </location>
</feature>
<keyword evidence="3" id="KW-1185">Reference proteome</keyword>
<reference evidence="2" key="1">
    <citation type="journal article" date="2023" name="IMA Fungus">
        <title>Comparative genomic study of the Penicillium genus elucidates a diverse pangenome and 15 lateral gene transfer events.</title>
        <authorList>
            <person name="Petersen C."/>
            <person name="Sorensen T."/>
            <person name="Nielsen M.R."/>
            <person name="Sondergaard T.E."/>
            <person name="Sorensen J.L."/>
            <person name="Fitzpatrick D.A."/>
            <person name="Frisvad J.C."/>
            <person name="Nielsen K.L."/>
        </authorList>
    </citation>
    <scope>NUCLEOTIDE SEQUENCE</scope>
    <source>
        <strain evidence="2">IBT 15450</strain>
    </source>
</reference>
<comment type="caution">
    <text evidence="2">The sequence shown here is derived from an EMBL/GenBank/DDBJ whole genome shotgun (WGS) entry which is preliminary data.</text>
</comment>
<evidence type="ECO:0000256" key="1">
    <source>
        <dbReference type="SAM" id="MobiDB-lite"/>
    </source>
</evidence>